<dbReference type="PROSITE" id="PS50097">
    <property type="entry name" value="BTB"/>
    <property type="match status" value="1"/>
</dbReference>
<dbReference type="AlphaFoldDB" id="A0A2B7Z5Z6"/>
<dbReference type="Gene3D" id="3.30.710.10">
    <property type="entry name" value="Potassium Channel Kv1.1, Chain A"/>
    <property type="match status" value="1"/>
</dbReference>
<evidence type="ECO:0000313" key="3">
    <source>
        <dbReference type="EMBL" id="PGH31794.1"/>
    </source>
</evidence>
<evidence type="ECO:0000256" key="1">
    <source>
        <dbReference type="SAM" id="MobiDB-lite"/>
    </source>
</evidence>
<evidence type="ECO:0000259" key="2">
    <source>
        <dbReference type="PROSITE" id="PS50097"/>
    </source>
</evidence>
<gene>
    <name evidence="3" type="ORF">GX50_05398</name>
</gene>
<accession>A0A2B7Z5Z6</accession>
<dbReference type="Proteomes" id="UP000226031">
    <property type="component" value="Unassembled WGS sequence"/>
</dbReference>
<dbReference type="VEuPathDB" id="FungiDB:EMCG_07895"/>
<feature type="region of interest" description="Disordered" evidence="1">
    <location>
        <begin position="146"/>
        <end position="209"/>
    </location>
</feature>
<dbReference type="CDD" id="cd18186">
    <property type="entry name" value="BTB_POZ_ZBTB_KLHL-like"/>
    <property type="match status" value="1"/>
</dbReference>
<dbReference type="SUPFAM" id="SSF54695">
    <property type="entry name" value="POZ domain"/>
    <property type="match status" value="1"/>
</dbReference>
<sequence length="316" mass="35498">MENSPGWSTENGWNDPGDRTTNFAVEKVELGFGCFLLLDDLRISIASLHLENKYTGLTIVAGSETFQVRRCIVCHRSAFFAATCDGKFREASSGVINIQENPALVRIMIEFLYTMQYTVTVHEPEVHNDDSVAETAPINGMSLENPEVEESASQIPHKNKGESHQNGNNKNKNKRRHKRKSNNNGDLLYSSATENSNFDDKSAGSTSSDYNANWDPISVHIMMYALGERLLIDGLKRTVVEVYHYSPAHDRRLKNMVVSQAERNLHHLRCHGDNDGMVLSNAILKTVPAFVFDLLLVLMDQKTYNPRLGGYWGNCC</sequence>
<proteinExistence type="predicted"/>
<dbReference type="InterPro" id="IPR011333">
    <property type="entry name" value="SKP1/BTB/POZ_sf"/>
</dbReference>
<protein>
    <recommendedName>
        <fullName evidence="2">BTB domain-containing protein</fullName>
    </recommendedName>
</protein>
<dbReference type="Pfam" id="PF00651">
    <property type="entry name" value="BTB"/>
    <property type="match status" value="1"/>
</dbReference>
<dbReference type="EMBL" id="PDND01000114">
    <property type="protein sequence ID" value="PGH31794.1"/>
    <property type="molecule type" value="Genomic_DNA"/>
</dbReference>
<comment type="caution">
    <text evidence="3">The sequence shown here is derived from an EMBL/GenBank/DDBJ whole genome shotgun (WGS) entry which is preliminary data.</text>
</comment>
<dbReference type="PANTHER" id="PTHR47843:SF5">
    <property type="entry name" value="BTB_POZ DOMAIN PROTEIN"/>
    <property type="match status" value="1"/>
</dbReference>
<dbReference type="InterPro" id="IPR000210">
    <property type="entry name" value="BTB/POZ_dom"/>
</dbReference>
<name>A0A2B7Z5Z6_9EURO</name>
<feature type="domain" description="BTB" evidence="2">
    <location>
        <begin position="55"/>
        <end position="121"/>
    </location>
</feature>
<dbReference type="STRING" id="73230.A0A2B7Z5Z6"/>
<reference evidence="3 4" key="1">
    <citation type="submission" date="2017-10" db="EMBL/GenBank/DDBJ databases">
        <title>Comparative genomics in systemic dimorphic fungi from Ajellomycetaceae.</title>
        <authorList>
            <person name="Munoz J.F."/>
            <person name="Mcewen J.G."/>
            <person name="Clay O.K."/>
            <person name="Cuomo C.A."/>
        </authorList>
    </citation>
    <scope>NUCLEOTIDE SEQUENCE [LARGE SCALE GENOMIC DNA]</scope>
    <source>
        <strain evidence="3 4">UAMH4076</strain>
    </source>
</reference>
<organism evidence="3 4">
    <name type="scientific">[Emmonsia] crescens</name>
    <dbReference type="NCBI Taxonomy" id="73230"/>
    <lineage>
        <taxon>Eukaryota</taxon>
        <taxon>Fungi</taxon>
        <taxon>Dikarya</taxon>
        <taxon>Ascomycota</taxon>
        <taxon>Pezizomycotina</taxon>
        <taxon>Eurotiomycetes</taxon>
        <taxon>Eurotiomycetidae</taxon>
        <taxon>Onygenales</taxon>
        <taxon>Ajellomycetaceae</taxon>
        <taxon>Emergomyces</taxon>
    </lineage>
</organism>
<evidence type="ECO:0000313" key="4">
    <source>
        <dbReference type="Proteomes" id="UP000226031"/>
    </source>
</evidence>
<dbReference type="PANTHER" id="PTHR47843">
    <property type="entry name" value="BTB DOMAIN-CONTAINING PROTEIN-RELATED"/>
    <property type="match status" value="1"/>
</dbReference>
<keyword evidence="4" id="KW-1185">Reference proteome</keyword>
<feature type="compositionally biased region" description="Basic residues" evidence="1">
    <location>
        <begin position="171"/>
        <end position="181"/>
    </location>
</feature>